<comment type="caution">
    <text evidence="3">The sequence shown here is derived from an EMBL/GenBank/DDBJ whole genome shotgun (WGS) entry which is preliminary data.</text>
</comment>
<evidence type="ECO:0000256" key="2">
    <source>
        <dbReference type="SAM" id="Phobius"/>
    </source>
</evidence>
<keyword evidence="4" id="KW-1185">Reference proteome</keyword>
<name>A0AAN7JMS4_9MYRT</name>
<gene>
    <name evidence="3" type="ORF">SAY87_027652</name>
</gene>
<feature type="compositionally biased region" description="Basic and acidic residues" evidence="1">
    <location>
        <begin position="99"/>
        <end position="108"/>
    </location>
</feature>
<feature type="compositionally biased region" description="Basic and acidic residues" evidence="1">
    <location>
        <begin position="253"/>
        <end position="263"/>
    </location>
</feature>
<reference evidence="3 4" key="1">
    <citation type="journal article" date="2023" name="Hortic Res">
        <title>Pangenome of water caltrop reveals structural variations and asymmetric subgenome divergence after allopolyploidization.</title>
        <authorList>
            <person name="Zhang X."/>
            <person name="Chen Y."/>
            <person name="Wang L."/>
            <person name="Yuan Y."/>
            <person name="Fang M."/>
            <person name="Shi L."/>
            <person name="Lu R."/>
            <person name="Comes H.P."/>
            <person name="Ma Y."/>
            <person name="Chen Y."/>
            <person name="Huang G."/>
            <person name="Zhou Y."/>
            <person name="Zheng Z."/>
            <person name="Qiu Y."/>
        </authorList>
    </citation>
    <scope>NUCLEOTIDE SEQUENCE [LARGE SCALE GENOMIC DNA]</scope>
    <source>
        <tissue evidence="3">Roots</tissue>
    </source>
</reference>
<dbReference type="AlphaFoldDB" id="A0AAN7JMS4"/>
<keyword evidence="2" id="KW-1133">Transmembrane helix</keyword>
<evidence type="ECO:0000313" key="4">
    <source>
        <dbReference type="Proteomes" id="UP001345219"/>
    </source>
</evidence>
<proteinExistence type="predicted"/>
<dbReference type="EMBL" id="JAXIOK010000018">
    <property type="protein sequence ID" value="KAK4750203.1"/>
    <property type="molecule type" value="Genomic_DNA"/>
</dbReference>
<feature type="transmembrane region" description="Helical" evidence="2">
    <location>
        <begin position="6"/>
        <end position="30"/>
    </location>
</feature>
<feature type="region of interest" description="Disordered" evidence="1">
    <location>
        <begin position="236"/>
        <end position="263"/>
    </location>
</feature>
<protein>
    <submittedName>
        <fullName evidence="3">Uncharacterized protein</fullName>
    </submittedName>
</protein>
<dbReference type="InterPro" id="IPR045884">
    <property type="entry name" value="At5g59350-like"/>
</dbReference>
<sequence length="298" mass="33175">MKSLSSVGLGLSVVFGCLLLALVGELYYLLWWKKKFANGSVEDGYCTASSGSTKELLHIFCLKKQCPTVSQSALIPREAYPPLSSAMHDSENQQQIESSDGRDSKDLLVKPPEQDSMESELMRLHKLGGPPRFLFTIVEETREDLLDSEDGRSRNNSRGRSLSELLATIETPYLTPIASPSLFTPPLTPMESTFNQNGFNPLFELSSDAEFNRIRASPPPKFKFLQDAEEKLKRKMGVTGEVGRSDSSFGQEHTSRDCSSEPVKDVENGSFISIVVDKNIGGREHDQKYIHNHHFLAS</sequence>
<evidence type="ECO:0000313" key="3">
    <source>
        <dbReference type="EMBL" id="KAK4750203.1"/>
    </source>
</evidence>
<keyword evidence="2" id="KW-0812">Transmembrane</keyword>
<dbReference type="PROSITE" id="PS51257">
    <property type="entry name" value="PROKAR_LIPOPROTEIN"/>
    <property type="match status" value="1"/>
</dbReference>
<keyword evidence="2" id="KW-0472">Membrane</keyword>
<accession>A0AAN7JMS4</accession>
<evidence type="ECO:0000256" key="1">
    <source>
        <dbReference type="SAM" id="MobiDB-lite"/>
    </source>
</evidence>
<dbReference type="PANTHER" id="PTHR34054:SF2">
    <property type="entry name" value="EXPRESSED PROTEIN"/>
    <property type="match status" value="1"/>
</dbReference>
<dbReference type="PANTHER" id="PTHR34054">
    <property type="entry name" value="EXPRESSED PROTEIN"/>
    <property type="match status" value="1"/>
</dbReference>
<organism evidence="3 4">
    <name type="scientific">Trapa incisa</name>
    <dbReference type="NCBI Taxonomy" id="236973"/>
    <lineage>
        <taxon>Eukaryota</taxon>
        <taxon>Viridiplantae</taxon>
        <taxon>Streptophyta</taxon>
        <taxon>Embryophyta</taxon>
        <taxon>Tracheophyta</taxon>
        <taxon>Spermatophyta</taxon>
        <taxon>Magnoliopsida</taxon>
        <taxon>eudicotyledons</taxon>
        <taxon>Gunneridae</taxon>
        <taxon>Pentapetalae</taxon>
        <taxon>rosids</taxon>
        <taxon>malvids</taxon>
        <taxon>Myrtales</taxon>
        <taxon>Lythraceae</taxon>
        <taxon>Trapa</taxon>
    </lineage>
</organism>
<dbReference type="Proteomes" id="UP001345219">
    <property type="component" value="Chromosome 21"/>
</dbReference>
<feature type="region of interest" description="Disordered" evidence="1">
    <location>
        <begin position="82"/>
        <end position="116"/>
    </location>
</feature>